<evidence type="ECO:0000313" key="1">
    <source>
        <dbReference type="EMBL" id="KAJ9115165.1"/>
    </source>
</evidence>
<dbReference type="Proteomes" id="UP001234202">
    <property type="component" value="Unassembled WGS sequence"/>
</dbReference>
<comment type="caution">
    <text evidence="1">The sequence shown here is derived from an EMBL/GenBank/DDBJ whole genome shotgun (WGS) entry which is preliminary data.</text>
</comment>
<proteinExistence type="predicted"/>
<accession>A0ACC2WTS3</accession>
<sequence length="229" mass="25175">MVFQALRTLIGASPHTQDIDACLSRLPSSPPSASSTSTSQLPAIPPPEIKVYPDALYINYHSLGISFCCLPVRKDVRLQAGAWTAEEVRIDSIDLYNPRPKPHGATEGRRRPRGPEWQKFVGLPLDIPLPASDGKESTTFPLEATTTGKTLVLVLGEPSRKGGGIGWVDVWLEWQLPNMNGIGIHISLEDPRGDEVVNEEEQRRGLGGVWDRAGNWVWGVCKLYDSKAE</sequence>
<keyword evidence="2" id="KW-1185">Reference proteome</keyword>
<reference evidence="1" key="1">
    <citation type="submission" date="2023-04" db="EMBL/GenBank/DDBJ databases">
        <title>Draft Genome sequencing of Naganishia species isolated from polar environments using Oxford Nanopore Technology.</title>
        <authorList>
            <person name="Leo P."/>
            <person name="Venkateswaran K."/>
        </authorList>
    </citation>
    <scope>NUCLEOTIDE SEQUENCE</scope>
    <source>
        <strain evidence="1">DBVPG 5303</strain>
    </source>
</reference>
<evidence type="ECO:0000313" key="2">
    <source>
        <dbReference type="Proteomes" id="UP001234202"/>
    </source>
</evidence>
<gene>
    <name evidence="1" type="ORF">QFC24_007076</name>
</gene>
<organism evidence="1 2">
    <name type="scientific">Naganishia onofrii</name>
    <dbReference type="NCBI Taxonomy" id="1851511"/>
    <lineage>
        <taxon>Eukaryota</taxon>
        <taxon>Fungi</taxon>
        <taxon>Dikarya</taxon>
        <taxon>Basidiomycota</taxon>
        <taxon>Agaricomycotina</taxon>
        <taxon>Tremellomycetes</taxon>
        <taxon>Filobasidiales</taxon>
        <taxon>Filobasidiaceae</taxon>
        <taxon>Naganishia</taxon>
    </lineage>
</organism>
<name>A0ACC2WTS3_9TREE</name>
<dbReference type="EMBL" id="JASBWV010000048">
    <property type="protein sequence ID" value="KAJ9115165.1"/>
    <property type="molecule type" value="Genomic_DNA"/>
</dbReference>
<protein>
    <submittedName>
        <fullName evidence="1">Uncharacterized protein</fullName>
    </submittedName>
</protein>